<keyword evidence="3" id="KW-1185">Reference proteome</keyword>
<dbReference type="PANTHER" id="PTHR33112">
    <property type="entry name" value="DOMAIN PROTEIN, PUTATIVE-RELATED"/>
    <property type="match status" value="1"/>
</dbReference>
<proteinExistence type="predicted"/>
<evidence type="ECO:0000259" key="1">
    <source>
        <dbReference type="Pfam" id="PF06985"/>
    </source>
</evidence>
<dbReference type="OrthoDB" id="270167at2759"/>
<reference evidence="2" key="1">
    <citation type="journal article" date="2020" name="Stud. Mycol.">
        <title>101 Dothideomycetes genomes: a test case for predicting lifestyles and emergence of pathogens.</title>
        <authorList>
            <person name="Haridas S."/>
            <person name="Albert R."/>
            <person name="Binder M."/>
            <person name="Bloem J."/>
            <person name="Labutti K."/>
            <person name="Salamov A."/>
            <person name="Andreopoulos B."/>
            <person name="Baker S."/>
            <person name="Barry K."/>
            <person name="Bills G."/>
            <person name="Bluhm B."/>
            <person name="Cannon C."/>
            <person name="Castanera R."/>
            <person name="Culley D."/>
            <person name="Daum C."/>
            <person name="Ezra D."/>
            <person name="Gonzalez J."/>
            <person name="Henrissat B."/>
            <person name="Kuo A."/>
            <person name="Liang C."/>
            <person name="Lipzen A."/>
            <person name="Lutzoni F."/>
            <person name="Magnuson J."/>
            <person name="Mondo S."/>
            <person name="Nolan M."/>
            <person name="Ohm R."/>
            <person name="Pangilinan J."/>
            <person name="Park H.-J."/>
            <person name="Ramirez L."/>
            <person name="Alfaro M."/>
            <person name="Sun H."/>
            <person name="Tritt A."/>
            <person name="Yoshinaga Y."/>
            <person name="Zwiers L.-H."/>
            <person name="Turgeon B."/>
            <person name="Goodwin S."/>
            <person name="Spatafora J."/>
            <person name="Crous P."/>
            <person name="Grigoriev I."/>
        </authorList>
    </citation>
    <scope>NUCLEOTIDE SEQUENCE</scope>
    <source>
        <strain evidence="2">CBS 113979</strain>
    </source>
</reference>
<dbReference type="PANTHER" id="PTHR33112:SF16">
    <property type="entry name" value="HETEROKARYON INCOMPATIBILITY DOMAIN-CONTAINING PROTEIN"/>
    <property type="match status" value="1"/>
</dbReference>
<evidence type="ECO:0000313" key="2">
    <source>
        <dbReference type="EMBL" id="KAF1988578.1"/>
    </source>
</evidence>
<dbReference type="AlphaFoldDB" id="A0A6G1H6J1"/>
<accession>A0A6G1H6J1</accession>
<evidence type="ECO:0000313" key="3">
    <source>
        <dbReference type="Proteomes" id="UP000800041"/>
    </source>
</evidence>
<dbReference type="Proteomes" id="UP000800041">
    <property type="component" value="Unassembled WGS sequence"/>
</dbReference>
<protein>
    <recommendedName>
        <fullName evidence="1">Heterokaryon incompatibility domain-containing protein</fullName>
    </recommendedName>
</protein>
<name>A0A6G1H6J1_9PEZI</name>
<dbReference type="InterPro" id="IPR010730">
    <property type="entry name" value="HET"/>
</dbReference>
<sequence length="178" mass="20693">MDLRFLTVSPGQNRGTPIRTAARSDEWYLPDSISESTIEYDAEQSRVFPVYPELEGFPCYCESETFEHFPTADSQLQRPRLRLTRSFELPGCVHYLEISYCWQYDTATANSDADSEYYIFDTLCGTRHNKAPTRILDAAVAYAAERSFKLIWIDQECIDQNSDTDKQRHISVMDEIYR</sequence>
<dbReference type="Pfam" id="PF06985">
    <property type="entry name" value="HET"/>
    <property type="match status" value="1"/>
</dbReference>
<organism evidence="2 3">
    <name type="scientific">Aulographum hederae CBS 113979</name>
    <dbReference type="NCBI Taxonomy" id="1176131"/>
    <lineage>
        <taxon>Eukaryota</taxon>
        <taxon>Fungi</taxon>
        <taxon>Dikarya</taxon>
        <taxon>Ascomycota</taxon>
        <taxon>Pezizomycotina</taxon>
        <taxon>Dothideomycetes</taxon>
        <taxon>Pleosporomycetidae</taxon>
        <taxon>Aulographales</taxon>
        <taxon>Aulographaceae</taxon>
    </lineage>
</organism>
<gene>
    <name evidence="2" type="ORF">K402DRAFT_26753</name>
</gene>
<dbReference type="EMBL" id="ML977148">
    <property type="protein sequence ID" value="KAF1988578.1"/>
    <property type="molecule type" value="Genomic_DNA"/>
</dbReference>
<feature type="domain" description="Heterokaryon incompatibility" evidence="1">
    <location>
        <begin position="95"/>
        <end position="178"/>
    </location>
</feature>